<dbReference type="SUPFAM" id="SSF53756">
    <property type="entry name" value="UDP-Glycosyltransferase/glycogen phosphorylase"/>
    <property type="match status" value="1"/>
</dbReference>
<comment type="caution">
    <text evidence="4">The sequence shown here is derived from an EMBL/GenBank/DDBJ whole genome shotgun (WGS) entry which is preliminary data.</text>
</comment>
<proteinExistence type="predicted"/>
<feature type="compositionally biased region" description="Basic and acidic residues" evidence="1">
    <location>
        <begin position="419"/>
        <end position="432"/>
    </location>
</feature>
<dbReference type="RefSeq" id="WP_272104169.1">
    <property type="nucleotide sequence ID" value="NZ_JAQNDK010000007.1"/>
</dbReference>
<accession>A0ABT5CKV7</accession>
<dbReference type="GO" id="GO:0016757">
    <property type="term" value="F:glycosyltransferase activity"/>
    <property type="evidence" value="ECO:0007669"/>
    <property type="project" value="UniProtKB-KW"/>
</dbReference>
<dbReference type="PANTHER" id="PTHR12526">
    <property type="entry name" value="GLYCOSYLTRANSFERASE"/>
    <property type="match status" value="1"/>
</dbReference>
<feature type="domain" description="Glycosyl transferase family 1" evidence="2">
    <location>
        <begin position="201"/>
        <end position="362"/>
    </location>
</feature>
<evidence type="ECO:0000259" key="2">
    <source>
        <dbReference type="Pfam" id="PF00534"/>
    </source>
</evidence>
<dbReference type="Proteomes" id="UP001217485">
    <property type="component" value="Unassembled WGS sequence"/>
</dbReference>
<keyword evidence="4" id="KW-0808">Transferase</keyword>
<keyword evidence="4" id="KW-0328">Glycosyltransferase</keyword>
<evidence type="ECO:0000259" key="3">
    <source>
        <dbReference type="Pfam" id="PF13439"/>
    </source>
</evidence>
<dbReference type="Gene3D" id="3.40.50.2000">
    <property type="entry name" value="Glycogen Phosphorylase B"/>
    <property type="match status" value="2"/>
</dbReference>
<dbReference type="Pfam" id="PF00534">
    <property type="entry name" value="Glycos_transf_1"/>
    <property type="match status" value="1"/>
</dbReference>
<dbReference type="InterPro" id="IPR001296">
    <property type="entry name" value="Glyco_trans_1"/>
</dbReference>
<feature type="domain" description="Glycosyltransferase subfamily 4-like N-terminal" evidence="3">
    <location>
        <begin position="35"/>
        <end position="191"/>
    </location>
</feature>
<evidence type="ECO:0000313" key="5">
    <source>
        <dbReference type="Proteomes" id="UP001217485"/>
    </source>
</evidence>
<gene>
    <name evidence="4" type="ORF">POL72_48890</name>
</gene>
<evidence type="ECO:0000313" key="4">
    <source>
        <dbReference type="EMBL" id="MDC0685717.1"/>
    </source>
</evidence>
<reference evidence="4 5" key="1">
    <citation type="submission" date="2023-01" db="EMBL/GenBank/DDBJ databases">
        <title>Minimal conservation of predation-associated metabolite biosynthetic gene clusters underscores biosynthetic potential of Myxococcota including descriptions for ten novel species: Archangium lansinium sp. nov., Myxococcus landrumus sp. nov., Nannocystis bai.</title>
        <authorList>
            <person name="Ahearne A."/>
            <person name="Stevens C."/>
            <person name="Dowd S."/>
        </authorList>
    </citation>
    <scope>NUCLEOTIDE SEQUENCE [LARGE SCALE GENOMIC DNA]</scope>
    <source>
        <strain evidence="4 5">WIWO2</strain>
    </source>
</reference>
<organism evidence="4 5">
    <name type="scientific">Sorangium atrum</name>
    <dbReference type="NCBI Taxonomy" id="2995308"/>
    <lineage>
        <taxon>Bacteria</taxon>
        <taxon>Pseudomonadati</taxon>
        <taxon>Myxococcota</taxon>
        <taxon>Polyangia</taxon>
        <taxon>Polyangiales</taxon>
        <taxon>Polyangiaceae</taxon>
        <taxon>Sorangium</taxon>
    </lineage>
</organism>
<dbReference type="EC" id="2.4.-.-" evidence="4"/>
<dbReference type="Pfam" id="PF13439">
    <property type="entry name" value="Glyco_transf_4"/>
    <property type="match status" value="1"/>
</dbReference>
<protein>
    <submittedName>
        <fullName evidence="4">Glycosyltransferase</fullName>
        <ecNumber evidence="4">2.4.-.-</ecNumber>
    </submittedName>
</protein>
<sequence length="441" mass="47289">MEVRTYRGIEARVLKDPRTSRRLAIAHVVSSFQTGGAEQVVVDLAASQRAAGHDVLAVAIAEDPDGPRAEQLRRRGVEVRLVPKCPGFDATLTARLAALFATKGVMLVHAHNHLSLIYAAPAGWLHRVPVIHTKHGVSQDMHGRRWLRRAASAFVDAHVAVSQPTAAVVLGRREVDPPKLHVVVNGVDLSRFAPDPAARARVRAELAIPRDAWVVGSVGRLSPVKNHALLVRAAATSLPRNGRVLLVGEGAERGRLDALARELGVSERVLFAGERHDVPALLAALDVFALPSLSEGLPLALLEAMAAGLPAVATDVGGVSTVLVHGETGYLVPSDEVAPLAARLSELHANPARAAQMGRCGRRLALRRHSAIRMAERYMDLYALLLLRRSQRVAAVRPSAVLARIWGANQAPRATTAAPRRDDRRALDEHPTSRSPAPPAS</sequence>
<name>A0ABT5CKV7_9BACT</name>
<dbReference type="InterPro" id="IPR028098">
    <property type="entry name" value="Glyco_trans_4-like_N"/>
</dbReference>
<evidence type="ECO:0000256" key="1">
    <source>
        <dbReference type="SAM" id="MobiDB-lite"/>
    </source>
</evidence>
<keyword evidence="5" id="KW-1185">Reference proteome</keyword>
<feature type="region of interest" description="Disordered" evidence="1">
    <location>
        <begin position="412"/>
        <end position="441"/>
    </location>
</feature>
<dbReference type="EMBL" id="JAQNDK010000007">
    <property type="protein sequence ID" value="MDC0685717.1"/>
    <property type="molecule type" value="Genomic_DNA"/>
</dbReference>